<gene>
    <name evidence="3" type="ORF">AXK60_17265</name>
    <name evidence="2" type="ORF">AXK61_12000</name>
</gene>
<dbReference type="SUPFAM" id="SSF46894">
    <property type="entry name" value="C-terminal effector domain of the bipartite response regulators"/>
    <property type="match status" value="1"/>
</dbReference>
<protein>
    <recommendedName>
        <fullName evidence="1">HTH luxR-type domain-containing protein</fullName>
    </recommendedName>
</protein>
<evidence type="ECO:0000313" key="2">
    <source>
        <dbReference type="EMBL" id="KXO89315.1"/>
    </source>
</evidence>
<dbReference type="InterPro" id="IPR016032">
    <property type="entry name" value="Sig_transdc_resp-reg_C-effctor"/>
</dbReference>
<feature type="domain" description="HTH luxR-type" evidence="1">
    <location>
        <begin position="18"/>
        <end position="65"/>
    </location>
</feature>
<reference evidence="3" key="1">
    <citation type="submission" date="2016-02" db="EMBL/GenBank/DDBJ databases">
        <authorList>
            <person name="Teng J.L."/>
            <person name="Yang Y."/>
            <person name="Huang Y."/>
            <person name="Guo F."/>
            <person name="Wei W."/>
            <person name="Chen J.H."/>
            <person name="Wong S.Y."/>
            <person name="Lau S.K."/>
            <person name="Woo P.C."/>
        </authorList>
    </citation>
    <scope>NUCLEOTIDE SEQUENCE</scope>
    <source>
        <strain evidence="3">JCM 15929</strain>
    </source>
</reference>
<comment type="caution">
    <text evidence="3">The sequence shown here is derived from an EMBL/GenBank/DDBJ whole genome shotgun (WGS) entry which is preliminary data.</text>
</comment>
<dbReference type="EMBL" id="LSRF01000058">
    <property type="protein sequence ID" value="KXP03561.1"/>
    <property type="molecule type" value="Genomic_DNA"/>
</dbReference>
<dbReference type="EMBL" id="LSRE01000050">
    <property type="protein sequence ID" value="KXO89315.1"/>
    <property type="molecule type" value="Genomic_DNA"/>
</dbReference>
<evidence type="ECO:0000313" key="3">
    <source>
        <dbReference type="EMBL" id="KXP03561.1"/>
    </source>
</evidence>
<sequence length="89" mass="9995">MTAAMMTRAMDEPEPVWLTEREVEVLRAWLCTESKASAARELYIAECTVAEHVARVRAKYVAAGRHATTKTALAARLLQDGHVRLDELR</sequence>
<evidence type="ECO:0000313" key="4">
    <source>
        <dbReference type="Proteomes" id="UP000070258"/>
    </source>
</evidence>
<organism evidence="3 4">
    <name type="scientific">Tsukamurella pseudospumae</name>
    <dbReference type="NCBI Taxonomy" id="239498"/>
    <lineage>
        <taxon>Bacteria</taxon>
        <taxon>Bacillati</taxon>
        <taxon>Actinomycetota</taxon>
        <taxon>Actinomycetes</taxon>
        <taxon>Mycobacteriales</taxon>
        <taxon>Tsukamurellaceae</taxon>
        <taxon>Tsukamurella</taxon>
    </lineage>
</organism>
<dbReference type="GO" id="GO:0003677">
    <property type="term" value="F:DNA binding"/>
    <property type="evidence" value="ECO:0007669"/>
    <property type="project" value="InterPro"/>
</dbReference>
<reference evidence="2 5" key="2">
    <citation type="submission" date="2016-02" db="EMBL/GenBank/DDBJ databases">
        <authorList>
            <person name="Teng J.L."/>
            <person name="Tang Y."/>
            <person name="Huang Y."/>
            <person name="Guo F."/>
            <person name="Wei W."/>
            <person name="Chen J.H."/>
            <person name="Wong S.Y."/>
            <person name="Lau S.K."/>
            <person name="Woo P.C."/>
        </authorList>
    </citation>
    <scope>NUCLEOTIDE SEQUENCE [LARGE SCALE GENOMIC DNA]</scope>
    <source>
        <strain evidence="2 5">JCM 13375</strain>
    </source>
</reference>
<accession>A0A137ZZD3</accession>
<dbReference type="AlphaFoldDB" id="A0A137ZZD3"/>
<dbReference type="Pfam" id="PF00196">
    <property type="entry name" value="GerE"/>
    <property type="match status" value="1"/>
</dbReference>
<name>A0A137ZZD3_9ACTN</name>
<reference evidence="4" key="3">
    <citation type="submission" date="2016-02" db="EMBL/GenBank/DDBJ databases">
        <authorList>
            <person name="Wen L."/>
            <person name="He K."/>
            <person name="Yang H."/>
        </authorList>
    </citation>
    <scope>NUCLEOTIDE SEQUENCE [LARGE SCALE GENOMIC DNA]</scope>
    <source>
        <strain evidence="4">JCM 15929</strain>
    </source>
</reference>
<dbReference type="GO" id="GO:0006355">
    <property type="term" value="P:regulation of DNA-templated transcription"/>
    <property type="evidence" value="ECO:0007669"/>
    <property type="project" value="InterPro"/>
</dbReference>
<dbReference type="Gene3D" id="1.10.10.10">
    <property type="entry name" value="Winged helix-like DNA-binding domain superfamily/Winged helix DNA-binding domain"/>
    <property type="match status" value="1"/>
</dbReference>
<dbReference type="InterPro" id="IPR000792">
    <property type="entry name" value="Tscrpt_reg_LuxR_C"/>
</dbReference>
<dbReference type="InterPro" id="IPR036388">
    <property type="entry name" value="WH-like_DNA-bd_sf"/>
</dbReference>
<dbReference type="RefSeq" id="WP_068574463.1">
    <property type="nucleotide sequence ID" value="NZ_LSRE01000050.1"/>
</dbReference>
<dbReference type="OrthoDB" id="3171335at2"/>
<dbReference type="STRING" id="239498.AXK60_17265"/>
<evidence type="ECO:0000259" key="1">
    <source>
        <dbReference type="Pfam" id="PF00196"/>
    </source>
</evidence>
<dbReference type="Proteomes" id="UP000070258">
    <property type="component" value="Unassembled WGS sequence"/>
</dbReference>
<evidence type="ECO:0000313" key="5">
    <source>
        <dbReference type="Proteomes" id="UP000070409"/>
    </source>
</evidence>
<proteinExistence type="predicted"/>
<dbReference type="Proteomes" id="UP000070409">
    <property type="component" value="Unassembled WGS sequence"/>
</dbReference>
<keyword evidence="5" id="KW-1185">Reference proteome</keyword>